<dbReference type="Proteomes" id="UP000261360">
    <property type="component" value="Unplaced"/>
</dbReference>
<sequence length="159" mass="18536">MWLSSGCTSKYVMASFSRRIFRSCFHGLSRRRCNTAAFMPEAAAFEAVSDRSALQEFSVSCSESFWAAVARQRLSWISPFHTVQDCDLSRGKIKWFEGGKLNVSGKIIQKIKYKYIEFKKECCFNRVAFEYENSEIHYELISSYVQRMYICLNNVSSYR</sequence>
<dbReference type="Ensembl" id="ENSSLDT00000001560.1">
    <property type="protein sequence ID" value="ENSSLDP00000001478.1"/>
    <property type="gene ID" value="ENSSLDG00000001238.1"/>
</dbReference>
<keyword evidence="3" id="KW-1185">Reference proteome</keyword>
<accession>A0A3B4WIX2</accession>
<dbReference type="GeneTree" id="ENSGT00940000165253"/>
<protein>
    <recommendedName>
        <fullName evidence="1">Acetyl-coenzyme A synthetase N-terminal domain-containing protein</fullName>
    </recommendedName>
</protein>
<evidence type="ECO:0000313" key="2">
    <source>
        <dbReference type="Ensembl" id="ENSSLDP00000001478.1"/>
    </source>
</evidence>
<dbReference type="Gene3D" id="3.40.50.12780">
    <property type="entry name" value="N-terminal domain of ligase-like"/>
    <property type="match status" value="1"/>
</dbReference>
<reference evidence="2" key="2">
    <citation type="submission" date="2025-09" db="UniProtKB">
        <authorList>
            <consortium name="Ensembl"/>
        </authorList>
    </citation>
    <scope>IDENTIFICATION</scope>
</reference>
<evidence type="ECO:0000259" key="1">
    <source>
        <dbReference type="Pfam" id="PF16177"/>
    </source>
</evidence>
<reference evidence="2" key="1">
    <citation type="submission" date="2025-08" db="UniProtKB">
        <authorList>
            <consortium name="Ensembl"/>
        </authorList>
    </citation>
    <scope>IDENTIFICATION</scope>
</reference>
<name>A0A3B4WIX2_SERLL</name>
<dbReference type="AlphaFoldDB" id="A0A3B4WIX2"/>
<proteinExistence type="predicted"/>
<dbReference type="InterPro" id="IPR032387">
    <property type="entry name" value="ACAS_N"/>
</dbReference>
<organism evidence="2 3">
    <name type="scientific">Seriola lalandi dorsalis</name>
    <dbReference type="NCBI Taxonomy" id="1841481"/>
    <lineage>
        <taxon>Eukaryota</taxon>
        <taxon>Metazoa</taxon>
        <taxon>Chordata</taxon>
        <taxon>Craniata</taxon>
        <taxon>Vertebrata</taxon>
        <taxon>Euteleostomi</taxon>
        <taxon>Actinopterygii</taxon>
        <taxon>Neopterygii</taxon>
        <taxon>Teleostei</taxon>
        <taxon>Neoteleostei</taxon>
        <taxon>Acanthomorphata</taxon>
        <taxon>Carangaria</taxon>
        <taxon>Carangiformes</taxon>
        <taxon>Carangidae</taxon>
        <taxon>Seriola</taxon>
    </lineage>
</organism>
<dbReference type="InterPro" id="IPR042099">
    <property type="entry name" value="ANL_N_sf"/>
</dbReference>
<dbReference type="STRING" id="1841481.ENSSLDP00000001478"/>
<evidence type="ECO:0000313" key="3">
    <source>
        <dbReference type="Proteomes" id="UP000261360"/>
    </source>
</evidence>
<feature type="domain" description="Acetyl-coenzyme A synthetase N-terminal" evidence="1">
    <location>
        <begin position="53"/>
        <end position="104"/>
    </location>
</feature>
<dbReference type="Pfam" id="PF16177">
    <property type="entry name" value="ACAS_N"/>
    <property type="match status" value="1"/>
</dbReference>